<comment type="caution">
    <text evidence="5">The sequence shown here is derived from an EMBL/GenBank/DDBJ whole genome shotgun (WGS) entry which is preliminary data.</text>
</comment>
<evidence type="ECO:0000259" key="4">
    <source>
        <dbReference type="PROSITE" id="PS51004"/>
    </source>
</evidence>
<dbReference type="InterPro" id="IPR027231">
    <property type="entry name" value="Semaphorin"/>
</dbReference>
<feature type="region of interest" description="Disordered" evidence="3">
    <location>
        <begin position="248"/>
        <end position="372"/>
    </location>
</feature>
<evidence type="ECO:0000313" key="5">
    <source>
        <dbReference type="EMBL" id="CAJ0938730.1"/>
    </source>
</evidence>
<dbReference type="InterPro" id="IPR036352">
    <property type="entry name" value="Semap_dom_sf"/>
</dbReference>
<dbReference type="PANTHER" id="PTHR11036">
    <property type="entry name" value="SEMAPHORIN"/>
    <property type="match status" value="1"/>
</dbReference>
<keyword evidence="6" id="KW-1185">Reference proteome</keyword>
<dbReference type="SUPFAM" id="SSF101912">
    <property type="entry name" value="Sema domain"/>
    <property type="match status" value="2"/>
</dbReference>
<dbReference type="EMBL" id="CAUEEQ010014944">
    <property type="protein sequence ID" value="CAJ0938730.1"/>
    <property type="molecule type" value="Genomic_DNA"/>
</dbReference>
<evidence type="ECO:0000256" key="1">
    <source>
        <dbReference type="ARBA" id="ARBA00023180"/>
    </source>
</evidence>
<dbReference type="PROSITE" id="PS51004">
    <property type="entry name" value="SEMA"/>
    <property type="match status" value="2"/>
</dbReference>
<feature type="domain" description="Sema" evidence="4">
    <location>
        <begin position="712"/>
        <end position="1042"/>
    </location>
</feature>
<dbReference type="InterPro" id="IPR001627">
    <property type="entry name" value="Semap_dom"/>
</dbReference>
<dbReference type="InterPro" id="IPR015943">
    <property type="entry name" value="WD40/YVTN_repeat-like_dom_sf"/>
</dbReference>
<protein>
    <recommendedName>
        <fullName evidence="4">Sema domain-containing protein</fullName>
    </recommendedName>
</protein>
<dbReference type="SMART" id="SM00630">
    <property type="entry name" value="Sema"/>
    <property type="match status" value="1"/>
</dbReference>
<evidence type="ECO:0000256" key="3">
    <source>
        <dbReference type="SAM" id="MobiDB-lite"/>
    </source>
</evidence>
<feature type="domain" description="Sema" evidence="4">
    <location>
        <begin position="41"/>
        <end position="151"/>
    </location>
</feature>
<feature type="region of interest" description="Disordered" evidence="3">
    <location>
        <begin position="448"/>
        <end position="615"/>
    </location>
</feature>
<feature type="region of interest" description="Disordered" evidence="3">
    <location>
        <begin position="153"/>
        <end position="190"/>
    </location>
</feature>
<sequence length="1052" mass="109687">MFAGSRSLSTASPDSVTSVTCAQCEPAFICEEHRVPVVNLPILVFCGKCQESYLKPWLSNFSYGDVQDFSQLTLDINRNQLIVGARNHLFRLSLYNVSLIQVAEWSSDEDTRRSCQSKGKTEEECQNYVRVLIVTGKRVFTCGTNAFSPVCTSRQSAEPPALGTVKSAEPPALGPVKSADGAPSTGTSEVCGAPSTGTIEVCGAPSTGTSEVCGAPSTGTSEVCGAPSTGTSEVCGAPILGPVKSAEPPALGPVKSAEPPILGPLKSAEPPALGPVKSAEPPALGPLKSAEPPALGPVKSAEPPILGPVKSAEPPALGPVKSAEPPILGPLKSAEPPATGTTLGPVKSAEPPALGPVKSAEPPVLEPVKSAGAPNTGTIEVCGAPSTGTSEVCGAPSTGTSEVCGAPNTGTIEVCGAPSTGTSEVCGAPSTGTSEVCGAPILGPLKSAEPPALGPVKSAEPPALGPVKSAEPPALGPVKSAEPPALEPVKSVEPPALEPVKSVEPPVLGPVKSAEPPVLGPVKSAEPPALGPVKSAEPPALEPVKSVEPPALEPVKSVEPPVLGPVKSAEPPVLGPVKSAEPPALGPVKSAEPPALGPVKSAEPPALEPVKSAEPPALGTSEVCGAPSTGTSEVCGAPALEPVKSVEPPVLEPVKSVEPPVLGPVKSAEPPALGPVKSAEPPAHLLPFICFLFFTQISNKVGNISRVIEKINGVARCPYDPRHNSTAVIITARGELYAATVIDFSGRDPAIYRSLGSIPPLRTAQYNSKWLNEPNFVAAYDIGLFTFFFFRENAVEHDCGKTVYSRVARVCKNDFGGRFLLEDTWTTFMKARLNCSRSGEVPFYYNELQSIFLLQEQDLIYGVFTTNVNSIAASAVCAFNLSAITQAFNGPFRYQENPRSAWLPTLNPIPNFQCGILNDDSPNENLTERSLQDAQRLFLMNDVVQPVSVDPLVTQDSVRFSKLVVDIVQGKDTLYHVMYIGTERGTILKALSTANRSLRSCYLEEMHILPSGQQQPILSLQILHSNRSLFVGLNNGVLKVPLERCTMYRAEG</sequence>
<dbReference type="Gene3D" id="2.130.10.10">
    <property type="entry name" value="YVTN repeat-like/Quinoprotein amine dehydrogenase"/>
    <property type="match status" value="2"/>
</dbReference>
<gene>
    <name evidence="5" type="ORF">RIMI_LOCUS7769591</name>
</gene>
<keyword evidence="1" id="KW-0325">Glycoprotein</keyword>
<dbReference type="Pfam" id="PF01403">
    <property type="entry name" value="Sema"/>
    <property type="match status" value="1"/>
</dbReference>
<organism evidence="5 6">
    <name type="scientific">Ranitomeya imitator</name>
    <name type="common">mimic poison frog</name>
    <dbReference type="NCBI Taxonomy" id="111125"/>
    <lineage>
        <taxon>Eukaryota</taxon>
        <taxon>Metazoa</taxon>
        <taxon>Chordata</taxon>
        <taxon>Craniata</taxon>
        <taxon>Vertebrata</taxon>
        <taxon>Euteleostomi</taxon>
        <taxon>Amphibia</taxon>
        <taxon>Batrachia</taxon>
        <taxon>Anura</taxon>
        <taxon>Neobatrachia</taxon>
        <taxon>Hyloidea</taxon>
        <taxon>Dendrobatidae</taxon>
        <taxon>Dendrobatinae</taxon>
        <taxon>Ranitomeya</taxon>
    </lineage>
</organism>
<accession>A0ABN9LCQ1</accession>
<proteinExistence type="predicted"/>
<dbReference type="PANTHER" id="PTHR11036:SF39">
    <property type="entry name" value="SEMAPHORIN-5B"/>
    <property type="match status" value="1"/>
</dbReference>
<evidence type="ECO:0000313" key="6">
    <source>
        <dbReference type="Proteomes" id="UP001176940"/>
    </source>
</evidence>
<comment type="caution">
    <text evidence="2">Lacks conserved residue(s) required for the propagation of feature annotation.</text>
</comment>
<evidence type="ECO:0000256" key="2">
    <source>
        <dbReference type="PROSITE-ProRule" id="PRU00352"/>
    </source>
</evidence>
<name>A0ABN9LCQ1_9NEOB</name>
<reference evidence="5" key="1">
    <citation type="submission" date="2023-07" db="EMBL/GenBank/DDBJ databases">
        <authorList>
            <person name="Stuckert A."/>
        </authorList>
    </citation>
    <scope>NUCLEOTIDE SEQUENCE</scope>
</reference>
<dbReference type="Proteomes" id="UP001176940">
    <property type="component" value="Unassembled WGS sequence"/>
</dbReference>